<evidence type="ECO:0000313" key="2">
    <source>
        <dbReference type="EMBL" id="KAF6081728.1"/>
    </source>
</evidence>
<dbReference type="AlphaFoldDB" id="A0A833YW72"/>
<protein>
    <submittedName>
        <fullName evidence="2">Uncharacterized protein</fullName>
    </submittedName>
</protein>
<keyword evidence="1" id="KW-0472">Membrane</keyword>
<comment type="caution">
    <text evidence="2">The sequence shown here is derived from an EMBL/GenBank/DDBJ whole genome shotgun (WGS) entry which is preliminary data.</text>
</comment>
<dbReference type="Proteomes" id="UP000664940">
    <property type="component" value="Unassembled WGS sequence"/>
</dbReference>
<evidence type="ECO:0000256" key="1">
    <source>
        <dbReference type="SAM" id="Phobius"/>
    </source>
</evidence>
<dbReference type="EMBL" id="JABVXQ010000013">
    <property type="protein sequence ID" value="KAF6081728.1"/>
    <property type="molecule type" value="Genomic_DNA"/>
</dbReference>
<feature type="transmembrane region" description="Helical" evidence="1">
    <location>
        <begin position="51"/>
        <end position="73"/>
    </location>
</feature>
<keyword evidence="1" id="KW-1133">Transmembrane helix</keyword>
<keyword evidence="1" id="KW-0812">Transmembrane</keyword>
<name>A0A833YW72_9CHIR</name>
<reference evidence="2 3" key="1">
    <citation type="journal article" date="2020" name="Nature">
        <title>Six reference-quality genomes reveal evolution of bat adaptations.</title>
        <authorList>
            <person name="Jebb D."/>
            <person name="Huang Z."/>
            <person name="Pippel M."/>
            <person name="Hughes G.M."/>
            <person name="Lavrichenko K."/>
            <person name="Devanna P."/>
            <person name="Winkler S."/>
            <person name="Jermiin L.S."/>
            <person name="Skirmuntt E.C."/>
            <person name="Katzourakis A."/>
            <person name="Burkitt-Gray L."/>
            <person name="Ray D.A."/>
            <person name="Sullivan K.A.M."/>
            <person name="Roscito J.G."/>
            <person name="Kirilenko B.M."/>
            <person name="Davalos L.M."/>
            <person name="Corthals A.P."/>
            <person name="Power M.L."/>
            <person name="Jones G."/>
            <person name="Ransome R.D."/>
            <person name="Dechmann D.K.N."/>
            <person name="Locatelli A.G."/>
            <person name="Puechmaille S.J."/>
            <person name="Fedrigo O."/>
            <person name="Jarvis E.D."/>
            <person name="Hiller M."/>
            <person name="Vernes S.C."/>
            <person name="Myers E.W."/>
            <person name="Teeling E.C."/>
        </authorList>
    </citation>
    <scope>NUCLEOTIDE SEQUENCE [LARGE SCALE GENOMIC DNA]</scope>
    <source>
        <strain evidence="2">Bat1K_MPI-CBG_1</strain>
    </source>
</reference>
<evidence type="ECO:0000313" key="3">
    <source>
        <dbReference type="Proteomes" id="UP000664940"/>
    </source>
</evidence>
<gene>
    <name evidence="2" type="ORF">HJG60_008747</name>
</gene>
<accession>A0A833YW72</accession>
<organism evidence="2 3">
    <name type="scientific">Phyllostomus discolor</name>
    <name type="common">pale spear-nosed bat</name>
    <dbReference type="NCBI Taxonomy" id="89673"/>
    <lineage>
        <taxon>Eukaryota</taxon>
        <taxon>Metazoa</taxon>
        <taxon>Chordata</taxon>
        <taxon>Craniata</taxon>
        <taxon>Vertebrata</taxon>
        <taxon>Euteleostomi</taxon>
        <taxon>Mammalia</taxon>
        <taxon>Eutheria</taxon>
        <taxon>Laurasiatheria</taxon>
        <taxon>Chiroptera</taxon>
        <taxon>Yangochiroptera</taxon>
        <taxon>Phyllostomidae</taxon>
        <taxon>Phyllostominae</taxon>
        <taxon>Phyllostomus</taxon>
    </lineage>
</organism>
<sequence length="127" mass="14188">MEPCTPVLWGIDSHKLCIHMLLPAHPLPTLTPFPANSLLNLTFCVHSCKRIFLGFGFLFPFFFLSCFGLFFLVCVQPAHGCLQSPWVSCVLSGEGGEWRAWILPPAPPHNSPSACEDWLAWEPVRGH</sequence>
<proteinExistence type="predicted"/>